<feature type="compositionally biased region" description="Polar residues" evidence="1">
    <location>
        <begin position="420"/>
        <end position="432"/>
    </location>
</feature>
<evidence type="ECO:0000256" key="1">
    <source>
        <dbReference type="SAM" id="MobiDB-lite"/>
    </source>
</evidence>
<reference evidence="3" key="1">
    <citation type="submission" date="2025-08" db="UniProtKB">
        <authorList>
            <consortium name="RefSeq"/>
        </authorList>
    </citation>
    <scope>IDENTIFICATION</scope>
    <source>
        <tissue evidence="3">Whole body</tissue>
    </source>
</reference>
<accession>A0A8B8HKA3</accession>
<dbReference type="OMA" id="RLMRNAM"/>
<feature type="compositionally biased region" description="Basic and acidic residues" evidence="1">
    <location>
        <begin position="371"/>
        <end position="385"/>
    </location>
</feature>
<feature type="compositionally biased region" description="Basic and acidic residues" evidence="1">
    <location>
        <begin position="563"/>
        <end position="574"/>
    </location>
</feature>
<sequence length="1286" mass="146878">MNTPPALYGAMNKERKPFTYTPGGLDLSEIKSERMAKRLMRNAMSEGVSETPAQTLKSPPVTPGTIPNFNCLPVQVFPTFQLPANPKSLLKTRSISDAPKVLPPSNISPVSTLPTNKYGNDSWREINKPSSEFSNNNISSNYKPTAVHDYKKTTSNPSTILPSYGSYDNTDITLPEISYDAKYFQSEPQGTIKEIGIKSAGSQEKTRQYENSQVYNPNILLKNATDNEINPVSSISIQLTSTPLQDVATNNYEQKQVKTVKKQSNTDNESDKNGDTEAAVFIKLPTKTSAAKTETKVEVLKKVLPDGTIEEVKKTITKTTKDGKTEISTKTETRTIPKEIADDVVEIEEEEEDEIENVEVNDTEDIVEISKEVSESKGTEYKENGEEVEEQSDDELISEKPKTEVKENGHVITGEEKLESSTTKKVVVIQSTGEESEEEIEEEVEEEEQEEDGDVEVEEVVIVKKPPNKQSEENEDETENVENTVEVEENDKTKEEEPDQQEQEIEQEEEIEEEEENEDIKESVSNEEVVNVEKEIEVSNEEEQDKEEIVKEKEIENVTSEVHSLKKESKKEVEESYEDVEDLETKVEIRDKTSITPTEEETKIEIKIEKKPEEENKSKEKVDTSQEPVSEAMTTKEEHKKQEIEEEILHKTINSEPKVSFREPSIPFEKVEDIEIKPIGPAQEIIKKSHTEIITTTTDIPTGALSTQTEYNRIENFVTVNRTTKTLDHAYEQTQQTIPTLKTYFSPITDRVLATPQPISKPYQPVYTPEPPTERRHSLLLERLSVDRQVPTSDIYQNNYQSSQSYEQNQWSEEPQSEVLTVSNVKPSTITKNQQWYQQNTRENVISNTVTPTPVLPSQIWNQQNQVPSHNQIPTQPQHQTYTQQQYTPKPEFQSTYVENNSQNIYKSNINNAQSNIYPTYTAKPSWVSSTFDTKPVSNTASNQYSSLQKESTESYQKSTQQFNSSYVPPPWEQDSSYITENQSYYQPPPTVSYTPNINQNNQTWKPKPPPGKFSKPTPTAYIPPAPNQSFVKPVTVDDTSKISGRKTYYSEYERRYISVPESTYIPNETKLSAQPDPSPQYYYDNNEPTEFVEPQWRKELREFTEKASQTTTQTESTSIRPPWEEDPKYAASNEYPATVTPSWTQTLRPRSWRERSYEPEYVGSKEWPKTNTIGRGRPQSSYVKSNINTIQERPRGVSVDRYNPNNYQSPLPSEHPPVQSHTLNPTIHPKTYHNPSVPAYHGRASAEPREQTTAYPKQRMRVDTRAPPVQSRSFKYLQWITGTED</sequence>
<feature type="compositionally biased region" description="Acidic residues" evidence="1">
    <location>
        <begin position="473"/>
        <end position="489"/>
    </location>
</feature>
<feature type="compositionally biased region" description="Basic and acidic residues" evidence="1">
    <location>
        <begin position="583"/>
        <end position="593"/>
    </location>
</feature>
<feature type="compositionally biased region" description="Acidic residues" evidence="1">
    <location>
        <begin position="434"/>
        <end position="459"/>
    </location>
</feature>
<dbReference type="Proteomes" id="UP001652626">
    <property type="component" value="Chromosome 20"/>
</dbReference>
<feature type="region of interest" description="Disordered" evidence="1">
    <location>
        <begin position="371"/>
        <end position="656"/>
    </location>
</feature>
<dbReference type="RefSeq" id="XP_026485269.2">
    <property type="nucleotide sequence ID" value="XM_026629484.2"/>
</dbReference>
<feature type="compositionally biased region" description="Basic and acidic residues" evidence="1">
    <location>
        <begin position="634"/>
        <end position="650"/>
    </location>
</feature>
<gene>
    <name evidence="3" type="primary">LOC113392879</name>
</gene>
<feature type="region of interest" description="Disordered" evidence="1">
    <location>
        <begin position="1232"/>
        <end position="1270"/>
    </location>
</feature>
<feature type="compositionally biased region" description="Acidic residues" evidence="1">
    <location>
        <begin position="496"/>
        <end position="519"/>
    </location>
</feature>
<name>A0A8B8HKA3_VANTA</name>
<feature type="compositionally biased region" description="Basic and acidic residues" evidence="1">
    <location>
        <begin position="397"/>
        <end position="419"/>
    </location>
</feature>
<protein>
    <submittedName>
        <fullName evidence="3">FK506-binding protein 5-like isoform X1</fullName>
    </submittedName>
</protein>
<feature type="compositionally biased region" description="Acidic residues" evidence="1">
    <location>
        <begin position="386"/>
        <end position="396"/>
    </location>
</feature>
<dbReference type="OrthoDB" id="6107953at2759"/>
<feature type="compositionally biased region" description="Basic and acidic residues" evidence="1">
    <location>
        <begin position="547"/>
        <end position="556"/>
    </location>
</feature>
<feature type="compositionally biased region" description="Low complexity" evidence="1">
    <location>
        <begin position="1109"/>
        <end position="1119"/>
    </location>
</feature>
<dbReference type="GeneID" id="113392879"/>
<feature type="compositionally biased region" description="Basic and acidic residues" evidence="1">
    <location>
        <begin position="600"/>
        <end position="624"/>
    </location>
</feature>
<evidence type="ECO:0000313" key="2">
    <source>
        <dbReference type="Proteomes" id="UP001652626"/>
    </source>
</evidence>
<feature type="region of interest" description="Disordered" evidence="1">
    <location>
        <begin position="1105"/>
        <end position="1126"/>
    </location>
</feature>
<keyword evidence="2" id="KW-1185">Reference proteome</keyword>
<organism evidence="2 3">
    <name type="scientific">Vanessa tameamea</name>
    <name type="common">Kamehameha butterfly</name>
    <dbReference type="NCBI Taxonomy" id="334116"/>
    <lineage>
        <taxon>Eukaryota</taxon>
        <taxon>Metazoa</taxon>
        <taxon>Ecdysozoa</taxon>
        <taxon>Arthropoda</taxon>
        <taxon>Hexapoda</taxon>
        <taxon>Insecta</taxon>
        <taxon>Pterygota</taxon>
        <taxon>Neoptera</taxon>
        <taxon>Endopterygota</taxon>
        <taxon>Lepidoptera</taxon>
        <taxon>Glossata</taxon>
        <taxon>Ditrysia</taxon>
        <taxon>Papilionoidea</taxon>
        <taxon>Nymphalidae</taxon>
        <taxon>Nymphalinae</taxon>
        <taxon>Vanessa</taxon>
    </lineage>
</organism>
<evidence type="ECO:0000313" key="3">
    <source>
        <dbReference type="RefSeq" id="XP_026485269.2"/>
    </source>
</evidence>
<proteinExistence type="predicted"/>